<dbReference type="InterPro" id="IPR011009">
    <property type="entry name" value="Kinase-like_dom_sf"/>
</dbReference>
<dbReference type="InterPro" id="IPR002575">
    <property type="entry name" value="Aminoglycoside_PTrfase"/>
</dbReference>
<proteinExistence type="predicted"/>
<protein>
    <recommendedName>
        <fullName evidence="2">Aminoglycoside phosphotransferase domain-containing protein</fullName>
    </recommendedName>
</protein>
<dbReference type="AlphaFoldDB" id="A0A7W0HMS5"/>
<evidence type="ECO:0000313" key="3">
    <source>
        <dbReference type="EMBL" id="MBA2888746.1"/>
    </source>
</evidence>
<feature type="domain" description="Aminoglycoside phosphotransferase" evidence="2">
    <location>
        <begin position="158"/>
        <end position="377"/>
    </location>
</feature>
<dbReference type="SUPFAM" id="SSF56112">
    <property type="entry name" value="Protein kinase-like (PK-like)"/>
    <property type="match status" value="1"/>
</dbReference>
<sequence>MTEPEWRTIVEWQLVRPGGPQVLPAVELPGRLWADEPRPLQEALLRACQVDAVLLKALSEKEDSETGVRHLTLLGAHRDDFADGHAPEWYTPGSFDASGTSGATPGGGRSGEAPWARPGWIHRVTRWLAGALPPGVTVTGPAEQVRIWDLSCVLRVPTSDGDVFVKSAADSPLFVDEGAVVTVLHRHFPGQVPAPLAHDPGARLLAMRPFPPEIGHQAPLDVHAEVLGAYGRFQAATSGVTAELIAAGCGERTLPWLADQLSTWAAALDHTVVPPGADPASWLDEEEARAIRSAVPGLLSAVERLSAYGLPDCAVHGDFHLANVARADGGFVYFDWTDAGVGHPFLDLVTLYWQPNPAALDAYLAAWTAHAPPDRLREAWELAEPLVAVNQAISYAAIVSVLPPDGDATLKPMIARWLRRLLTLRS</sequence>
<name>A0A7W0HMS5_9ACTN</name>
<keyword evidence="4" id="KW-1185">Reference proteome</keyword>
<dbReference type="EMBL" id="JACDUR010000001">
    <property type="protein sequence ID" value="MBA2888746.1"/>
    <property type="molecule type" value="Genomic_DNA"/>
</dbReference>
<feature type="region of interest" description="Disordered" evidence="1">
    <location>
        <begin position="88"/>
        <end position="115"/>
    </location>
</feature>
<dbReference type="Proteomes" id="UP000530928">
    <property type="component" value="Unassembled WGS sequence"/>
</dbReference>
<evidence type="ECO:0000259" key="2">
    <source>
        <dbReference type="Pfam" id="PF01636"/>
    </source>
</evidence>
<dbReference type="Pfam" id="PF01636">
    <property type="entry name" value="APH"/>
    <property type="match status" value="1"/>
</dbReference>
<accession>A0A7W0HMS5</accession>
<gene>
    <name evidence="3" type="ORF">HNR30_000081</name>
</gene>
<evidence type="ECO:0000313" key="4">
    <source>
        <dbReference type="Proteomes" id="UP000530928"/>
    </source>
</evidence>
<dbReference type="Gene3D" id="3.90.1200.10">
    <property type="match status" value="1"/>
</dbReference>
<dbReference type="RefSeq" id="WP_181607051.1">
    <property type="nucleotide sequence ID" value="NZ_BAABAM010000001.1"/>
</dbReference>
<organism evidence="3 4">
    <name type="scientific">Nonomuraea soli</name>
    <dbReference type="NCBI Taxonomy" id="1032476"/>
    <lineage>
        <taxon>Bacteria</taxon>
        <taxon>Bacillati</taxon>
        <taxon>Actinomycetota</taxon>
        <taxon>Actinomycetes</taxon>
        <taxon>Streptosporangiales</taxon>
        <taxon>Streptosporangiaceae</taxon>
        <taxon>Nonomuraea</taxon>
    </lineage>
</organism>
<evidence type="ECO:0000256" key="1">
    <source>
        <dbReference type="SAM" id="MobiDB-lite"/>
    </source>
</evidence>
<reference evidence="3 4" key="1">
    <citation type="submission" date="2020-07" db="EMBL/GenBank/DDBJ databases">
        <title>Genomic Encyclopedia of Type Strains, Phase IV (KMG-IV): sequencing the most valuable type-strain genomes for metagenomic binning, comparative biology and taxonomic classification.</title>
        <authorList>
            <person name="Goeker M."/>
        </authorList>
    </citation>
    <scope>NUCLEOTIDE SEQUENCE [LARGE SCALE GENOMIC DNA]</scope>
    <source>
        <strain evidence="3 4">DSM 45533</strain>
    </source>
</reference>
<comment type="caution">
    <text evidence="3">The sequence shown here is derived from an EMBL/GenBank/DDBJ whole genome shotgun (WGS) entry which is preliminary data.</text>
</comment>